<dbReference type="RefSeq" id="WP_203778576.1">
    <property type="nucleotide sequence ID" value="NZ_BOMV01000001.1"/>
</dbReference>
<proteinExistence type="predicted"/>
<dbReference type="Proteomes" id="UP000636960">
    <property type="component" value="Unassembled WGS sequence"/>
</dbReference>
<comment type="caution">
    <text evidence="1">The sequence shown here is derived from an EMBL/GenBank/DDBJ whole genome shotgun (WGS) entry which is preliminary data.</text>
</comment>
<evidence type="ECO:0000313" key="1">
    <source>
        <dbReference type="EMBL" id="GIE92813.1"/>
    </source>
</evidence>
<protein>
    <submittedName>
        <fullName evidence="1">Uncharacterized protein</fullName>
    </submittedName>
</protein>
<gene>
    <name evidence="1" type="ORF">Ari01nite_02780</name>
</gene>
<dbReference type="EMBL" id="BOMV01000001">
    <property type="protein sequence ID" value="GIE92813.1"/>
    <property type="molecule type" value="Genomic_DNA"/>
</dbReference>
<dbReference type="AlphaFoldDB" id="A0A919MRP8"/>
<organism evidence="1 2">
    <name type="scientific">Paractinoplanes rishiriensis</name>
    <dbReference type="NCBI Taxonomy" id="1050105"/>
    <lineage>
        <taxon>Bacteria</taxon>
        <taxon>Bacillati</taxon>
        <taxon>Actinomycetota</taxon>
        <taxon>Actinomycetes</taxon>
        <taxon>Micromonosporales</taxon>
        <taxon>Micromonosporaceae</taxon>
        <taxon>Paractinoplanes</taxon>
    </lineage>
</organism>
<name>A0A919MRP8_9ACTN</name>
<sequence length="76" mass="8598">MDDQFHVETTRNKDETAVVLECWERVDVNRWSTGREDKIKLAILSDQDAHDKVVLAAAEHLISAARHRAEARSNGA</sequence>
<keyword evidence="2" id="KW-1185">Reference proteome</keyword>
<accession>A0A919MRP8</accession>
<evidence type="ECO:0000313" key="2">
    <source>
        <dbReference type="Proteomes" id="UP000636960"/>
    </source>
</evidence>
<reference evidence="1" key="1">
    <citation type="submission" date="2021-01" db="EMBL/GenBank/DDBJ databases">
        <title>Whole genome shotgun sequence of Actinoplanes rishiriensis NBRC 108556.</title>
        <authorList>
            <person name="Komaki H."/>
            <person name="Tamura T."/>
        </authorList>
    </citation>
    <scope>NUCLEOTIDE SEQUENCE</scope>
    <source>
        <strain evidence="1">NBRC 108556</strain>
    </source>
</reference>